<dbReference type="Pfam" id="PF01554">
    <property type="entry name" value="MatE"/>
    <property type="match status" value="2"/>
</dbReference>
<dbReference type="GO" id="GO:0042910">
    <property type="term" value="F:xenobiotic transmembrane transporter activity"/>
    <property type="evidence" value="ECO:0007669"/>
    <property type="project" value="InterPro"/>
</dbReference>
<dbReference type="AlphaFoldDB" id="A0AAV5JIQ0"/>
<evidence type="ECO:0000313" key="4">
    <source>
        <dbReference type="Proteomes" id="UP001054252"/>
    </source>
</evidence>
<keyword evidence="2" id="KW-0812">Transmembrane</keyword>
<keyword evidence="4" id="KW-1185">Reference proteome</keyword>
<organism evidence="3 4">
    <name type="scientific">Rubroshorea leprosula</name>
    <dbReference type="NCBI Taxonomy" id="152421"/>
    <lineage>
        <taxon>Eukaryota</taxon>
        <taxon>Viridiplantae</taxon>
        <taxon>Streptophyta</taxon>
        <taxon>Embryophyta</taxon>
        <taxon>Tracheophyta</taxon>
        <taxon>Spermatophyta</taxon>
        <taxon>Magnoliopsida</taxon>
        <taxon>eudicotyledons</taxon>
        <taxon>Gunneridae</taxon>
        <taxon>Pentapetalae</taxon>
        <taxon>rosids</taxon>
        <taxon>malvids</taxon>
        <taxon>Malvales</taxon>
        <taxon>Dipterocarpaceae</taxon>
        <taxon>Rubroshorea</taxon>
    </lineage>
</organism>
<comment type="caution">
    <text evidence="3">The sequence shown here is derived from an EMBL/GenBank/DDBJ whole genome shotgun (WGS) entry which is preliminary data.</text>
</comment>
<dbReference type="InterPro" id="IPR002528">
    <property type="entry name" value="MATE_fam"/>
</dbReference>
<dbReference type="Proteomes" id="UP001054252">
    <property type="component" value="Unassembled WGS sequence"/>
</dbReference>
<dbReference type="PANTHER" id="PTHR11206">
    <property type="entry name" value="MULTIDRUG RESISTANCE PROTEIN"/>
    <property type="match status" value="1"/>
</dbReference>
<name>A0AAV5JIQ0_9ROSI</name>
<feature type="transmembrane region" description="Helical" evidence="2">
    <location>
        <begin position="60"/>
        <end position="80"/>
    </location>
</feature>
<evidence type="ECO:0000256" key="2">
    <source>
        <dbReference type="SAM" id="Phobius"/>
    </source>
</evidence>
<keyword evidence="2" id="KW-1133">Transmembrane helix</keyword>
<dbReference type="GO" id="GO:0015297">
    <property type="term" value="F:antiporter activity"/>
    <property type="evidence" value="ECO:0007669"/>
    <property type="project" value="InterPro"/>
</dbReference>
<dbReference type="EMBL" id="BPVZ01000041">
    <property type="protein sequence ID" value="GKV14574.1"/>
    <property type="molecule type" value="Genomic_DNA"/>
</dbReference>
<feature type="transmembrane region" description="Helical" evidence="2">
    <location>
        <begin position="86"/>
        <end position="106"/>
    </location>
</feature>
<dbReference type="GO" id="GO:0016020">
    <property type="term" value="C:membrane"/>
    <property type="evidence" value="ECO:0007669"/>
    <property type="project" value="InterPro"/>
</dbReference>
<protein>
    <submittedName>
        <fullName evidence="3">Uncharacterized protein</fullName>
    </submittedName>
</protein>
<comment type="similarity">
    <text evidence="1">Belongs to the multi antimicrobial extrusion (MATE) (TC 2.A.66.1) family.</text>
</comment>
<evidence type="ECO:0000256" key="1">
    <source>
        <dbReference type="ARBA" id="ARBA00010199"/>
    </source>
</evidence>
<evidence type="ECO:0000313" key="3">
    <source>
        <dbReference type="EMBL" id="GKV14574.1"/>
    </source>
</evidence>
<accession>A0AAV5JIQ0</accession>
<sequence length="181" mass="19919">MNILGWTIMVAMGMNAAVSVRVSNEWGAGHPRAAKLSLVVAVISSFMIDVQELVKELTPLLALCIAINCVQHVLSGVAVGAGWQAVVAYVNIGCYYIFGVPLGLILRYKLDFGVKITAFPPRIWCGMLSRTNLQTIVLFVTIYKTNWNKEASIAEDRIKKWGGEEGYKENNVGINVEEKET</sequence>
<gene>
    <name evidence="3" type="ORF">SLEP1_g25428</name>
</gene>
<reference evidence="3 4" key="1">
    <citation type="journal article" date="2021" name="Commun. Biol.">
        <title>The genome of Shorea leprosula (Dipterocarpaceae) highlights the ecological relevance of drought in aseasonal tropical rainforests.</title>
        <authorList>
            <person name="Ng K.K.S."/>
            <person name="Kobayashi M.J."/>
            <person name="Fawcett J.A."/>
            <person name="Hatakeyama M."/>
            <person name="Paape T."/>
            <person name="Ng C.H."/>
            <person name="Ang C.C."/>
            <person name="Tnah L.H."/>
            <person name="Lee C.T."/>
            <person name="Nishiyama T."/>
            <person name="Sese J."/>
            <person name="O'Brien M.J."/>
            <person name="Copetti D."/>
            <person name="Mohd Noor M.I."/>
            <person name="Ong R.C."/>
            <person name="Putra M."/>
            <person name="Sireger I.Z."/>
            <person name="Indrioko S."/>
            <person name="Kosugi Y."/>
            <person name="Izuno A."/>
            <person name="Isagi Y."/>
            <person name="Lee S.L."/>
            <person name="Shimizu K.K."/>
        </authorList>
    </citation>
    <scope>NUCLEOTIDE SEQUENCE [LARGE SCALE GENOMIC DNA]</scope>
    <source>
        <strain evidence="3">214</strain>
    </source>
</reference>
<keyword evidence="2" id="KW-0472">Membrane</keyword>
<proteinExistence type="inferred from homology"/>